<proteinExistence type="predicted"/>
<reference evidence="3 4" key="1">
    <citation type="submission" date="2013-08" db="EMBL/GenBank/DDBJ databases">
        <authorList>
            <person name="Durkin A.S."/>
            <person name="Haft D.R."/>
            <person name="McCorrison J."/>
            <person name="Torralba M."/>
            <person name="Gillis M."/>
            <person name="Haft D.H."/>
            <person name="Methe B."/>
            <person name="Sutton G."/>
            <person name="Nelson K.E."/>
        </authorList>
    </citation>
    <scope>NUCLEOTIDE SEQUENCE [LARGE SCALE GENOMIC DNA]</scope>
    <source>
        <strain evidence="3 4">F0067</strain>
    </source>
</reference>
<dbReference type="Proteomes" id="UP000016648">
    <property type="component" value="Unassembled WGS sequence"/>
</dbReference>
<accession>U2NKG7</accession>
<evidence type="ECO:0000313" key="3">
    <source>
        <dbReference type="EMBL" id="ERK38580.1"/>
    </source>
</evidence>
<protein>
    <submittedName>
        <fullName evidence="3">O-antigen biosynthesis protein WbnF domain protein</fullName>
    </submittedName>
</protein>
<keyword evidence="1" id="KW-0520">NAD</keyword>
<dbReference type="RefSeq" id="WP_021590392.1">
    <property type="nucleotide sequence ID" value="NZ_AWEY01000036.1"/>
</dbReference>
<evidence type="ECO:0000256" key="1">
    <source>
        <dbReference type="ARBA" id="ARBA00023027"/>
    </source>
</evidence>
<gene>
    <name evidence="3" type="ORF">HMPREF9135_2101</name>
</gene>
<dbReference type="EMBL" id="AWEY01000036">
    <property type="protein sequence ID" value="ERK38580.1"/>
    <property type="molecule type" value="Genomic_DNA"/>
</dbReference>
<name>U2NKG7_9BACT</name>
<dbReference type="PANTHER" id="PTHR43574">
    <property type="entry name" value="EPIMERASE-RELATED"/>
    <property type="match status" value="1"/>
</dbReference>
<dbReference type="PATRIC" id="fig|1115809.3.peg.2146"/>
<dbReference type="InterPro" id="IPR036291">
    <property type="entry name" value="NAD(P)-bd_dom_sf"/>
</dbReference>
<organism evidence="3 4">
    <name type="scientific">Segatella baroniae F0067</name>
    <dbReference type="NCBI Taxonomy" id="1115809"/>
    <lineage>
        <taxon>Bacteria</taxon>
        <taxon>Pseudomonadati</taxon>
        <taxon>Bacteroidota</taxon>
        <taxon>Bacteroidia</taxon>
        <taxon>Bacteroidales</taxon>
        <taxon>Prevotellaceae</taxon>
        <taxon>Segatella</taxon>
    </lineage>
</organism>
<feature type="domain" description="NAD-dependent epimerase/dehydratase" evidence="2">
    <location>
        <begin position="3"/>
        <end position="171"/>
    </location>
</feature>
<dbReference type="InterPro" id="IPR001509">
    <property type="entry name" value="Epimerase_deHydtase"/>
</dbReference>
<dbReference type="Pfam" id="PF01370">
    <property type="entry name" value="Epimerase"/>
    <property type="match status" value="1"/>
</dbReference>
<dbReference type="Gene3D" id="3.40.50.720">
    <property type="entry name" value="NAD(P)-binding Rossmann-like Domain"/>
    <property type="match status" value="1"/>
</dbReference>
<keyword evidence="4" id="KW-1185">Reference proteome</keyword>
<sequence length="172" mass="19173">MKILITGTAGFIGHALVKVLAREGADIVGIDNINDYYSQELKYARLADTGIAREDVIYGKPAQSRLLPNYRFCLVDLTDREILEELFAKEHFTHVCNLAGQAGVRYSIENPHSYIQSNVVGFLNILEGCRNHHVNRLVYASSSSIYGMGPHVPFREDDATDQPVSLYAATKK</sequence>
<comment type="caution">
    <text evidence="3">The sequence shown here is derived from an EMBL/GenBank/DDBJ whole genome shotgun (WGS) entry which is preliminary data.</text>
</comment>
<dbReference type="SUPFAM" id="SSF51735">
    <property type="entry name" value="NAD(P)-binding Rossmann-fold domains"/>
    <property type="match status" value="1"/>
</dbReference>
<evidence type="ECO:0000313" key="4">
    <source>
        <dbReference type="Proteomes" id="UP000016648"/>
    </source>
</evidence>
<evidence type="ECO:0000259" key="2">
    <source>
        <dbReference type="Pfam" id="PF01370"/>
    </source>
</evidence>
<dbReference type="AlphaFoldDB" id="U2NKG7"/>